<evidence type="ECO:0000256" key="5">
    <source>
        <dbReference type="ARBA" id="ARBA00012964"/>
    </source>
</evidence>
<dbReference type="Pfam" id="PF13023">
    <property type="entry name" value="HD_3"/>
    <property type="match status" value="1"/>
</dbReference>
<reference evidence="10" key="1">
    <citation type="submission" date="2015-02" db="EMBL/GenBank/DDBJ databases">
        <title>Draft Genome of Frankia sp. CpI1-S.</title>
        <authorList>
            <person name="Oshone R.T."/>
            <person name="Ngom M."/>
            <person name="Ghodhbane-Gtari F."/>
            <person name="Gtari M."/>
            <person name="Morris K."/>
            <person name="Thomas K."/>
            <person name="Sen A."/>
            <person name="Tisa L.S."/>
        </authorList>
    </citation>
    <scope>NUCLEOTIDE SEQUENCE [LARGE SCALE GENOMIC DNA]</scope>
    <source>
        <strain evidence="10">CpI1-S</strain>
    </source>
</reference>
<dbReference type="PANTHER" id="PTHR11845">
    <property type="entry name" value="5'-DEOXYNUCLEOTIDASE HDDC2"/>
    <property type="match status" value="1"/>
</dbReference>
<evidence type="ECO:0000259" key="8">
    <source>
        <dbReference type="PROSITE" id="PS51831"/>
    </source>
</evidence>
<keyword evidence="6" id="KW-0479">Metal-binding</keyword>
<dbReference type="SUPFAM" id="SSF109604">
    <property type="entry name" value="HD-domain/PDEase-like"/>
    <property type="match status" value="1"/>
</dbReference>
<dbReference type="Gene3D" id="1.10.3210.10">
    <property type="entry name" value="Hypothetical protein af1432"/>
    <property type="match status" value="1"/>
</dbReference>
<evidence type="ECO:0000256" key="1">
    <source>
        <dbReference type="ARBA" id="ARBA00001638"/>
    </source>
</evidence>
<reference evidence="9 10" key="2">
    <citation type="journal article" date="2016" name="Genome Announc.">
        <title>Permanent Draft Genome Sequences for Two Variants of Frankia sp. Strain CpI1, the First Frankia Strain Isolated from Root Nodules of Comptonia peregrina.</title>
        <authorList>
            <person name="Oshone R."/>
            <person name="Hurst S.G.IV."/>
            <person name="Abebe-Akele F."/>
            <person name="Simpson S."/>
            <person name="Morris K."/>
            <person name="Thomas W.K."/>
            <person name="Tisa L.S."/>
        </authorList>
    </citation>
    <scope>NUCLEOTIDE SEQUENCE [LARGE SCALE GENOMIC DNA]</scope>
    <source>
        <strain evidence="10">CpI1-S</strain>
    </source>
</reference>
<dbReference type="PANTHER" id="PTHR11845:SF13">
    <property type="entry name" value="5'-DEOXYNUCLEOTIDASE HDDC2"/>
    <property type="match status" value="1"/>
</dbReference>
<accession>A0A0D8B5U9</accession>
<evidence type="ECO:0000313" key="10">
    <source>
        <dbReference type="Proteomes" id="UP000032545"/>
    </source>
</evidence>
<comment type="caution">
    <text evidence="9">The sequence shown here is derived from an EMBL/GenBank/DDBJ whole genome shotgun (WGS) entry which is preliminary data.</text>
</comment>
<evidence type="ECO:0000256" key="2">
    <source>
        <dbReference type="ARBA" id="ARBA00001936"/>
    </source>
</evidence>
<dbReference type="Proteomes" id="UP000032545">
    <property type="component" value="Unassembled WGS sequence"/>
</dbReference>
<dbReference type="GO" id="GO:0046872">
    <property type="term" value="F:metal ion binding"/>
    <property type="evidence" value="ECO:0007669"/>
    <property type="project" value="UniProtKB-KW"/>
</dbReference>
<gene>
    <name evidence="9" type="ORF">FF36_06161</name>
</gene>
<comment type="cofactor">
    <cofactor evidence="3">
        <name>Co(2+)</name>
        <dbReference type="ChEBI" id="CHEBI:48828"/>
    </cofactor>
</comment>
<dbReference type="OrthoDB" id="9786155at2"/>
<comment type="cofactor">
    <cofactor evidence="2">
        <name>Mn(2+)</name>
        <dbReference type="ChEBI" id="CHEBI:29035"/>
    </cofactor>
</comment>
<name>A0A0D8B5U9_9ACTN</name>
<dbReference type="GO" id="GO:0002953">
    <property type="term" value="F:5'-deoxynucleotidase activity"/>
    <property type="evidence" value="ECO:0007669"/>
    <property type="project" value="UniProtKB-EC"/>
</dbReference>
<dbReference type="SMART" id="SM00471">
    <property type="entry name" value="HDc"/>
    <property type="match status" value="1"/>
</dbReference>
<evidence type="ECO:0000256" key="7">
    <source>
        <dbReference type="ARBA" id="ARBA00022801"/>
    </source>
</evidence>
<dbReference type="AlphaFoldDB" id="A0A0D8B5U9"/>
<dbReference type="InterPro" id="IPR039356">
    <property type="entry name" value="YfbR/HDDC2"/>
</dbReference>
<keyword evidence="10" id="KW-1185">Reference proteome</keyword>
<dbReference type="PROSITE" id="PS51831">
    <property type="entry name" value="HD"/>
    <property type="match status" value="1"/>
</dbReference>
<evidence type="ECO:0000256" key="3">
    <source>
        <dbReference type="ARBA" id="ARBA00001941"/>
    </source>
</evidence>
<keyword evidence="7 9" id="KW-0378">Hydrolase</keyword>
<comment type="subunit">
    <text evidence="4">Homodimer.</text>
</comment>
<dbReference type="RefSeq" id="WP_055410828.1">
    <property type="nucleotide sequence ID" value="NZ_JYFN01000097.1"/>
</dbReference>
<dbReference type="InterPro" id="IPR006674">
    <property type="entry name" value="HD_domain"/>
</dbReference>
<dbReference type="CDD" id="cd00077">
    <property type="entry name" value="HDc"/>
    <property type="match status" value="1"/>
</dbReference>
<comment type="catalytic activity">
    <reaction evidence="1">
        <text>a 2'-deoxyribonucleoside 5'-phosphate + H2O = a 2'-deoxyribonucleoside + phosphate</text>
        <dbReference type="Rhea" id="RHEA:36167"/>
        <dbReference type="ChEBI" id="CHEBI:15377"/>
        <dbReference type="ChEBI" id="CHEBI:18274"/>
        <dbReference type="ChEBI" id="CHEBI:43474"/>
        <dbReference type="ChEBI" id="CHEBI:65317"/>
        <dbReference type="EC" id="3.1.3.89"/>
    </reaction>
</comment>
<proteinExistence type="predicted"/>
<sequence length="199" mass="22370">MDSSSRDIDFLYEIGTMRHIVRTWMQFGGLNVANVAEHTLRVAWISSVIAKREGADVGRCALLALAHDLCETRTGDVNYLTRMYVDRNEMLAIKDISQGTSLADDLLDLWAEYEEQKTLESRIVKDADSLDCDLELSELSSTGADMSQALCKTRERAAEKLRTESGRALYAVIAASHPHAWHLGTRNRLTSGDWHEGRR</sequence>
<protein>
    <recommendedName>
        <fullName evidence="5">5'-deoxynucleotidase</fullName>
        <ecNumber evidence="5">3.1.3.89</ecNumber>
    </recommendedName>
</protein>
<evidence type="ECO:0000256" key="4">
    <source>
        <dbReference type="ARBA" id="ARBA00011738"/>
    </source>
</evidence>
<dbReference type="PATRIC" id="fig|1502723.3.peg.7126"/>
<dbReference type="EC" id="3.1.3.89" evidence="5"/>
<dbReference type="GO" id="GO:0005737">
    <property type="term" value="C:cytoplasm"/>
    <property type="evidence" value="ECO:0007669"/>
    <property type="project" value="TreeGrafter"/>
</dbReference>
<organism evidence="9 10">
    <name type="scientific">Frankia torreyi</name>
    <dbReference type="NCBI Taxonomy" id="1856"/>
    <lineage>
        <taxon>Bacteria</taxon>
        <taxon>Bacillati</taxon>
        <taxon>Actinomycetota</taxon>
        <taxon>Actinomycetes</taxon>
        <taxon>Frankiales</taxon>
        <taxon>Frankiaceae</taxon>
        <taxon>Frankia</taxon>
    </lineage>
</organism>
<feature type="domain" description="HD" evidence="8">
    <location>
        <begin position="35"/>
        <end position="133"/>
    </location>
</feature>
<dbReference type="InterPro" id="IPR003607">
    <property type="entry name" value="HD/PDEase_dom"/>
</dbReference>
<evidence type="ECO:0000313" key="9">
    <source>
        <dbReference type="EMBL" id="KJE19566.1"/>
    </source>
</evidence>
<dbReference type="EMBL" id="JYFN01000097">
    <property type="protein sequence ID" value="KJE19566.1"/>
    <property type="molecule type" value="Genomic_DNA"/>
</dbReference>
<evidence type="ECO:0000256" key="6">
    <source>
        <dbReference type="ARBA" id="ARBA00022723"/>
    </source>
</evidence>